<keyword evidence="3" id="KW-0238">DNA-binding</keyword>
<dbReference type="AlphaFoldDB" id="A0A4P8Y265"/>
<sequence>MDNNEILQITGTIEDIIYRNNDNGYSVVDVDVKKELITATGVMPTVEVGMEVRLYGRYKSHPSYGLQFCVETFEPTIPTTSNGILRYLSSGAIKGVGSSTATMLVKEFGEKTLEVLENEPERVALLKGISEKKANDISKQLKESIGIRELMLYLSEFQISANTAVRIYKYFGNRSLEYIRDNPYTLCDNGLRVSFEMADMIAKKQDRPIDDKNRVRAGIAHVLNHNKQNGHTCLPEERLIATTTNFLQVDTDLVKDALNNMIFDASLMRENFDDKDFIFLPEMHRAETFIANRIKLMQSFPAAKFSNTDTLIEKIQQEGNIQYAEKQIEAIKSAMEKGFLILTGGPGTGKTTTLNAIIKILEKNGQTVLLTAPTGRASQRMGEVTGKEAKTIHRLLEVAYDKDDKPVFKKNEKNLLKCDALIVDEVSMVDSQLFASLIEALPFATRLILVGDSNQLPSVGPGNVLGNLIECERLPFVELTEIFRQSLKSLIVTNAHKIVEGELPDISKHNNDFFFLPTKNGTEATNLVIDLFTRRLVKSYNYSPTEDIQILCPGRKGALGATDLNERLQNALNPPAKDKQEIKFGRKILRIGDKVMQYKNNYDIMYTKDDGETSTGIFNGDIGTIIEINKKQQYIKIRFDDKVATYDYDSAQDVELSYATTIHKSQGNEFEAVIIPLFHTPPQLCYRNLLYTGVTRAKKLLIIVGDSNIIANMTHSNKKNKRYTGLKYFLQQDSAI</sequence>
<dbReference type="RefSeq" id="WP_138157363.1">
    <property type="nucleotide sequence ID" value="NZ_CP039381.1"/>
</dbReference>
<dbReference type="InterPro" id="IPR006345">
    <property type="entry name" value="RecD2"/>
</dbReference>
<evidence type="ECO:0000313" key="5">
    <source>
        <dbReference type="EMBL" id="QCT07328.1"/>
    </source>
</evidence>
<keyword evidence="6" id="KW-1185">Reference proteome</keyword>
<dbReference type="Pfam" id="PF18335">
    <property type="entry name" value="SH3_13"/>
    <property type="match status" value="1"/>
</dbReference>
<dbReference type="Pfam" id="PF14490">
    <property type="entry name" value="HHH_RecD2"/>
    <property type="match status" value="1"/>
</dbReference>
<dbReference type="PANTHER" id="PTHR43788">
    <property type="entry name" value="DNA2/NAM7 HELICASE FAMILY MEMBER"/>
    <property type="match status" value="1"/>
</dbReference>
<dbReference type="OrthoDB" id="9803432at2"/>
<dbReference type="InterPro" id="IPR055446">
    <property type="entry name" value="RecD2_N_OB"/>
</dbReference>
<feature type="domain" description="AAA+ ATPase" evidence="4">
    <location>
        <begin position="336"/>
        <end position="480"/>
    </location>
</feature>
<dbReference type="InterPro" id="IPR027785">
    <property type="entry name" value="UvrD-like_helicase_C"/>
</dbReference>
<dbReference type="InterPro" id="IPR027417">
    <property type="entry name" value="P-loop_NTPase"/>
</dbReference>
<dbReference type="InterPro" id="IPR029493">
    <property type="entry name" value="RecD2-like_HHH"/>
</dbReference>
<dbReference type="CDD" id="cd18809">
    <property type="entry name" value="SF1_C_RecD"/>
    <property type="match status" value="1"/>
</dbReference>
<dbReference type="Gene3D" id="1.10.150.20">
    <property type="entry name" value="5' to 3' exonuclease, C-terminal subdomain"/>
    <property type="match status" value="1"/>
</dbReference>
<dbReference type="SMART" id="SM00382">
    <property type="entry name" value="AAA"/>
    <property type="match status" value="1"/>
</dbReference>
<dbReference type="InterPro" id="IPR003593">
    <property type="entry name" value="AAA+_ATPase"/>
</dbReference>
<dbReference type="EC" id="5.6.2.3" evidence="3"/>
<dbReference type="Gene3D" id="2.30.30.940">
    <property type="match status" value="1"/>
</dbReference>
<keyword evidence="3" id="KW-0378">Hydrolase</keyword>
<dbReference type="PANTHER" id="PTHR43788:SF6">
    <property type="entry name" value="DNA HELICASE B"/>
    <property type="match status" value="1"/>
</dbReference>
<keyword evidence="1 3" id="KW-0547">Nucleotide-binding</keyword>
<dbReference type="GO" id="GO:0006310">
    <property type="term" value="P:DNA recombination"/>
    <property type="evidence" value="ECO:0007669"/>
    <property type="project" value="InterPro"/>
</dbReference>
<evidence type="ECO:0000256" key="1">
    <source>
        <dbReference type="ARBA" id="ARBA00022741"/>
    </source>
</evidence>
<dbReference type="InterPro" id="IPR010994">
    <property type="entry name" value="RuvA_2-like"/>
</dbReference>
<comment type="function">
    <text evidence="3">DNA-dependent ATPase and ATP-dependent 5'-3' DNA helicase. Has no activity on blunt DNA or DNA with 3'-overhangs, requires at least 10 bases of 5'-ssDNA for helicase activity.</text>
</comment>
<dbReference type="SUPFAM" id="SSF47781">
    <property type="entry name" value="RuvA domain 2-like"/>
    <property type="match status" value="1"/>
</dbReference>
<keyword evidence="3" id="KW-0413">Isomerase</keyword>
<evidence type="ECO:0000259" key="4">
    <source>
        <dbReference type="SMART" id="SM00382"/>
    </source>
</evidence>
<dbReference type="KEGG" id="ruj:E5Z56_08140"/>
<dbReference type="EMBL" id="CP039381">
    <property type="protein sequence ID" value="QCT07328.1"/>
    <property type="molecule type" value="Genomic_DNA"/>
</dbReference>
<feature type="binding site" evidence="3">
    <location>
        <begin position="347"/>
        <end position="351"/>
    </location>
    <ligand>
        <name>ATP</name>
        <dbReference type="ChEBI" id="CHEBI:30616"/>
    </ligand>
</feature>
<accession>A0A4P8Y265</accession>
<comment type="catalytic activity">
    <reaction evidence="3">
        <text>ATP + H2O = ADP + phosphate + H(+)</text>
        <dbReference type="Rhea" id="RHEA:13065"/>
        <dbReference type="ChEBI" id="CHEBI:15377"/>
        <dbReference type="ChEBI" id="CHEBI:15378"/>
        <dbReference type="ChEBI" id="CHEBI:30616"/>
        <dbReference type="ChEBI" id="CHEBI:43474"/>
        <dbReference type="ChEBI" id="CHEBI:456216"/>
        <dbReference type="EC" id="5.6.2.3"/>
    </reaction>
</comment>
<dbReference type="Proteomes" id="UP000301475">
    <property type="component" value="Chromosome"/>
</dbReference>
<reference evidence="5 6" key="1">
    <citation type="submission" date="2019-04" db="EMBL/GenBank/DDBJ databases">
        <authorList>
            <person name="Embree M."/>
            <person name="Gaffney J.R."/>
        </authorList>
    </citation>
    <scope>NUCLEOTIDE SEQUENCE [LARGE SCALE GENOMIC DNA]</scope>
    <source>
        <strain evidence="5 6">JE7A12</strain>
    </source>
</reference>
<evidence type="ECO:0000256" key="3">
    <source>
        <dbReference type="HAMAP-Rule" id="MF_01488"/>
    </source>
</evidence>
<dbReference type="CDD" id="cd17933">
    <property type="entry name" value="DEXSc_RecD-like"/>
    <property type="match status" value="1"/>
</dbReference>
<dbReference type="SUPFAM" id="SSF52540">
    <property type="entry name" value="P-loop containing nucleoside triphosphate hydrolases"/>
    <property type="match status" value="1"/>
</dbReference>
<dbReference type="Pfam" id="PF13538">
    <property type="entry name" value="UvrD_C_2"/>
    <property type="match status" value="1"/>
</dbReference>
<dbReference type="GO" id="GO:0005524">
    <property type="term" value="F:ATP binding"/>
    <property type="evidence" value="ECO:0007669"/>
    <property type="project" value="UniProtKB-UniRule"/>
</dbReference>
<dbReference type="GO" id="GO:0017116">
    <property type="term" value="F:single-stranded DNA helicase activity"/>
    <property type="evidence" value="ECO:0007669"/>
    <property type="project" value="TreeGrafter"/>
</dbReference>
<evidence type="ECO:0000313" key="6">
    <source>
        <dbReference type="Proteomes" id="UP000301475"/>
    </source>
</evidence>
<gene>
    <name evidence="3" type="primary">recD2</name>
    <name evidence="5" type="ORF">E5Z56_08140</name>
</gene>
<proteinExistence type="inferred from homology"/>
<dbReference type="InterPro" id="IPR050534">
    <property type="entry name" value="Coronavir_polyprotein_1ab"/>
</dbReference>
<evidence type="ECO:0000256" key="2">
    <source>
        <dbReference type="ARBA" id="ARBA00022840"/>
    </source>
</evidence>
<dbReference type="GO" id="GO:0016887">
    <property type="term" value="F:ATP hydrolysis activity"/>
    <property type="evidence" value="ECO:0007669"/>
    <property type="project" value="RHEA"/>
</dbReference>
<dbReference type="GO" id="GO:0003677">
    <property type="term" value="F:DNA binding"/>
    <property type="evidence" value="ECO:0007669"/>
    <property type="project" value="UniProtKB-UniRule"/>
</dbReference>
<keyword evidence="2 3" id="KW-0067">ATP-binding</keyword>
<dbReference type="Pfam" id="PF23139">
    <property type="entry name" value="OB_YrrC"/>
    <property type="match status" value="1"/>
</dbReference>
<protein>
    <recommendedName>
        <fullName evidence="3">ATP-dependent RecD2 DNA helicase</fullName>
        <ecNumber evidence="3">5.6.2.3</ecNumber>
    </recommendedName>
    <alternativeName>
        <fullName evidence="3">DNA 5'-3' helicase subunit RecD2</fullName>
    </alternativeName>
</protein>
<keyword evidence="3 5" id="KW-0347">Helicase</keyword>
<organism evidence="5 6">
    <name type="scientific">Ruminococcus bovis</name>
    <dbReference type="NCBI Taxonomy" id="2564099"/>
    <lineage>
        <taxon>Bacteria</taxon>
        <taxon>Bacillati</taxon>
        <taxon>Bacillota</taxon>
        <taxon>Clostridia</taxon>
        <taxon>Eubacteriales</taxon>
        <taxon>Oscillospiraceae</taxon>
        <taxon>Ruminococcus</taxon>
    </lineage>
</organism>
<dbReference type="GO" id="GO:0043139">
    <property type="term" value="F:5'-3' DNA helicase activity"/>
    <property type="evidence" value="ECO:0007669"/>
    <property type="project" value="UniProtKB-UniRule"/>
</dbReference>
<dbReference type="NCBIfam" id="TIGR01448">
    <property type="entry name" value="recD_rel"/>
    <property type="match status" value="1"/>
</dbReference>
<comment type="similarity">
    <text evidence="3">Belongs to the RecD family. RecD2 subfamily.</text>
</comment>
<dbReference type="Gene3D" id="3.40.50.300">
    <property type="entry name" value="P-loop containing nucleotide triphosphate hydrolases"/>
    <property type="match status" value="2"/>
</dbReference>
<dbReference type="Gene3D" id="1.10.10.2220">
    <property type="match status" value="1"/>
</dbReference>
<dbReference type="Pfam" id="PF13245">
    <property type="entry name" value="AAA_19"/>
    <property type="match status" value="1"/>
</dbReference>
<name>A0A4P8Y265_9FIRM</name>
<dbReference type="InterPro" id="IPR041451">
    <property type="entry name" value="RecD2_SH13"/>
</dbReference>
<dbReference type="HAMAP" id="MF_01488">
    <property type="entry name" value="RecD2"/>
    <property type="match status" value="1"/>
</dbReference>
<dbReference type="GO" id="GO:0009338">
    <property type="term" value="C:exodeoxyribonuclease V complex"/>
    <property type="evidence" value="ECO:0007669"/>
    <property type="project" value="TreeGrafter"/>
</dbReference>